<dbReference type="EMBL" id="CP036150">
    <property type="protein sequence ID" value="QEN07785.1"/>
    <property type="molecule type" value="Genomic_DNA"/>
</dbReference>
<sequence length="410" mass="47746">MKLMTGMSPGGKPYQNPPPLSSSLLQAVKPPESNLPLTLPMKLVLNTTGLSVLKSNQAKGDKNLSGYEVPVSQYKPDVIRKLLLKNCLNRIDVSLDDVVRHRRDILDITKILFFSILYKQFRRDLLEKTVNTILIQQWNRQHPRQKLDVTSDQSMSSIEKSLAGKTEEQALFRRNLLIHLWKDYYDLFQDDEPHKKMGMAEKLIQEMHPLTMFILLDYRKHDEIKQLTQFVIETIALYIKRFALPEFNGLVLLEYLQSSERENLINLYSGILEKGGRHTEDFPMNDQIRNELIKRKISPVTKFSFLFEIKNSSTRGQINRIRTMVISGDKESREINDILFHRDNSRLDKRSVKDYLEQDGQCDENYNPEILYYYLNHLEEACKETGCSFSSFVNCGSDNRLSMTHLVFDS</sequence>
<dbReference type="OrthoDB" id="355505at2"/>
<dbReference type="AlphaFoldDB" id="A0A5C1QI12"/>
<name>A0A5C1QI12_9SPIO</name>
<keyword evidence="3" id="KW-1185">Reference proteome</keyword>
<evidence type="ECO:0000313" key="2">
    <source>
        <dbReference type="EMBL" id="QEN07785.1"/>
    </source>
</evidence>
<accession>A0A5C1QI12</accession>
<protein>
    <submittedName>
        <fullName evidence="2">Uncharacterized protein</fullName>
    </submittedName>
</protein>
<reference evidence="2 3" key="1">
    <citation type="submission" date="2019-02" db="EMBL/GenBank/DDBJ databases">
        <title>Complete Genome Sequence and Methylome Analysis of free living Spirochaetas.</title>
        <authorList>
            <person name="Fomenkov A."/>
            <person name="Dubinina G."/>
            <person name="Leshcheva N."/>
            <person name="Mikheeva N."/>
            <person name="Grabovich M."/>
            <person name="Vincze T."/>
            <person name="Roberts R.J."/>
        </authorList>
    </citation>
    <scope>NUCLEOTIDE SEQUENCE [LARGE SCALE GENOMIC DNA]</scope>
    <source>
        <strain evidence="2 3">K2</strain>
    </source>
</reference>
<proteinExistence type="predicted"/>
<feature type="region of interest" description="Disordered" evidence="1">
    <location>
        <begin position="1"/>
        <end position="21"/>
    </location>
</feature>
<dbReference type="KEGG" id="ock:EXM22_07205"/>
<dbReference type="Proteomes" id="UP000324209">
    <property type="component" value="Chromosome"/>
</dbReference>
<evidence type="ECO:0000256" key="1">
    <source>
        <dbReference type="SAM" id="MobiDB-lite"/>
    </source>
</evidence>
<dbReference type="InterPro" id="IPR058397">
    <property type="entry name" value="DUF8084"/>
</dbReference>
<evidence type="ECO:0000313" key="3">
    <source>
        <dbReference type="Proteomes" id="UP000324209"/>
    </source>
</evidence>
<dbReference type="Pfam" id="PF26329">
    <property type="entry name" value="DUF8084"/>
    <property type="match status" value="1"/>
</dbReference>
<dbReference type="RefSeq" id="WP_149485865.1">
    <property type="nucleotide sequence ID" value="NZ_CP036150.1"/>
</dbReference>
<gene>
    <name evidence="2" type="ORF">EXM22_07205</name>
</gene>
<organism evidence="2 3">
    <name type="scientific">Oceanispirochaeta crateris</name>
    <dbReference type="NCBI Taxonomy" id="2518645"/>
    <lineage>
        <taxon>Bacteria</taxon>
        <taxon>Pseudomonadati</taxon>
        <taxon>Spirochaetota</taxon>
        <taxon>Spirochaetia</taxon>
        <taxon>Spirochaetales</taxon>
        <taxon>Spirochaetaceae</taxon>
        <taxon>Oceanispirochaeta</taxon>
    </lineage>
</organism>